<keyword evidence="3" id="KW-0408">Iron</keyword>
<protein>
    <submittedName>
        <fullName evidence="7">4Fe-4S ferredoxin</fullName>
    </submittedName>
</protein>
<dbReference type="PROSITE" id="PS00198">
    <property type="entry name" value="4FE4S_FER_1"/>
    <property type="match status" value="3"/>
</dbReference>
<dbReference type="InterPro" id="IPR017900">
    <property type="entry name" value="4Fe4S_Fe_S_CS"/>
</dbReference>
<keyword evidence="2" id="KW-0479">Metal-binding</keyword>
<feature type="domain" description="4Fe-4S ferredoxin-type" evidence="6">
    <location>
        <begin position="462"/>
        <end position="491"/>
    </location>
</feature>
<evidence type="ECO:0000256" key="4">
    <source>
        <dbReference type="ARBA" id="ARBA00023014"/>
    </source>
</evidence>
<accession>A0ABX3WX50</accession>
<comment type="caution">
    <text evidence="7">The sequence shown here is derived from an EMBL/GenBank/DDBJ whole genome shotgun (WGS) entry which is preliminary data.</text>
</comment>
<gene>
    <name evidence="7" type="ORF">BST63_27535</name>
</gene>
<dbReference type="Pfam" id="PF13187">
    <property type="entry name" value="Fer4_9"/>
    <property type="match status" value="1"/>
</dbReference>
<keyword evidence="4" id="KW-0411">Iron-sulfur</keyword>
<dbReference type="InterPro" id="IPR017896">
    <property type="entry name" value="4Fe4S_Fe-S-bd"/>
</dbReference>
<dbReference type="PANTHER" id="PTHR43687:SF4">
    <property type="entry name" value="BLR5484 PROTEIN"/>
    <property type="match status" value="1"/>
</dbReference>
<keyword evidence="8" id="KW-1185">Reference proteome</keyword>
<dbReference type="RefSeq" id="WP_085385183.1">
    <property type="nucleotide sequence ID" value="NZ_NAFJ01000158.1"/>
</dbReference>
<dbReference type="InterPro" id="IPR050572">
    <property type="entry name" value="Fe-S_Ferredoxin"/>
</dbReference>
<dbReference type="PROSITE" id="PS51379">
    <property type="entry name" value="4FE4S_FER_2"/>
    <property type="match status" value="3"/>
</dbReference>
<evidence type="ECO:0000256" key="5">
    <source>
        <dbReference type="SAM" id="MobiDB-lite"/>
    </source>
</evidence>
<feature type="region of interest" description="Disordered" evidence="5">
    <location>
        <begin position="568"/>
        <end position="596"/>
    </location>
</feature>
<dbReference type="Pfam" id="PF12838">
    <property type="entry name" value="Fer4_7"/>
    <property type="match status" value="1"/>
</dbReference>
<feature type="domain" description="4Fe-4S ferredoxin-type" evidence="6">
    <location>
        <begin position="220"/>
        <end position="249"/>
    </location>
</feature>
<feature type="domain" description="4Fe-4S ferredoxin-type" evidence="6">
    <location>
        <begin position="431"/>
        <end position="460"/>
    </location>
</feature>
<evidence type="ECO:0000259" key="6">
    <source>
        <dbReference type="PROSITE" id="PS51379"/>
    </source>
</evidence>
<evidence type="ECO:0000313" key="7">
    <source>
        <dbReference type="EMBL" id="OSJ24286.1"/>
    </source>
</evidence>
<proteinExistence type="predicted"/>
<evidence type="ECO:0000256" key="2">
    <source>
        <dbReference type="ARBA" id="ARBA00022723"/>
    </source>
</evidence>
<organism evidence="7 8">
    <name type="scientific">Bradyrhizobium canariense</name>
    <dbReference type="NCBI Taxonomy" id="255045"/>
    <lineage>
        <taxon>Bacteria</taxon>
        <taxon>Pseudomonadati</taxon>
        <taxon>Pseudomonadota</taxon>
        <taxon>Alphaproteobacteria</taxon>
        <taxon>Hyphomicrobiales</taxon>
        <taxon>Nitrobacteraceae</taxon>
        <taxon>Bradyrhizobium</taxon>
    </lineage>
</organism>
<dbReference type="Gene3D" id="3.30.70.20">
    <property type="match status" value="2"/>
</dbReference>
<evidence type="ECO:0000256" key="1">
    <source>
        <dbReference type="ARBA" id="ARBA00022485"/>
    </source>
</evidence>
<feature type="compositionally biased region" description="Basic and acidic residues" evidence="5">
    <location>
        <begin position="577"/>
        <end position="596"/>
    </location>
</feature>
<evidence type="ECO:0000313" key="8">
    <source>
        <dbReference type="Proteomes" id="UP000193884"/>
    </source>
</evidence>
<keyword evidence="1" id="KW-0004">4Fe-4S</keyword>
<evidence type="ECO:0000256" key="3">
    <source>
        <dbReference type="ARBA" id="ARBA00023004"/>
    </source>
</evidence>
<dbReference type="Proteomes" id="UP000193884">
    <property type="component" value="Unassembled WGS sequence"/>
</dbReference>
<dbReference type="PANTHER" id="PTHR43687">
    <property type="entry name" value="ADENYLYLSULFATE REDUCTASE, BETA SUBUNIT"/>
    <property type="match status" value="1"/>
</dbReference>
<name>A0ABX3WX50_9BRAD</name>
<reference evidence="7 8" key="1">
    <citation type="submission" date="2017-03" db="EMBL/GenBank/DDBJ databases">
        <title>Whole genome sequences of fourteen strains of Bradyrhizobium canariense and one strain of Bradyrhizobium japonicum isolated from Lupinus (Papilionoideae: Genisteae) species in Algeria.</title>
        <authorList>
            <person name="Crovadore J."/>
            <person name="Chekireb D."/>
            <person name="Brachmann A."/>
            <person name="Chablais R."/>
            <person name="Cochard B."/>
            <person name="Lefort F."/>
        </authorList>
    </citation>
    <scope>NUCLEOTIDE SEQUENCE [LARGE SCALE GENOMIC DNA]</scope>
    <source>
        <strain evidence="7 8">UBMAN05</strain>
    </source>
</reference>
<sequence length="596" mass="63258">MADSIASGQFSEAVPSGGKKAALLAMAAEPVPFVPFITMESRGVILICGRGEIAIEAGNLLKDHLDVTVLIEPPAVLVPPPTTDFPVAKGKVRNASGHLGAFSVTVDDFAEATPSSPGALTFELSRDNAQSSCDIILDLTGGSPLFPSADLRDGYLRADPGDPSAMLRSVLQARDLTGSFEKPRYITYDDTLCAHSRSEIVGCTRCLELCPTAAITPAGDSVAIDANVCAGCGQCAAACPTGAASYTLPPEDVLMRKFRAMLIAYRDAGGERPIVLVHDESHGAPLVEALAQLGDGLPAHVLPFPVNETTQVGLESVACAFAYGASAMRFLLRARPRHDISGLLRTMALADSILTGLGFGSGRIATIEADDPDLLLEALRAIPSMPPAPRPATFRPVGGKRGVLRFALSELHRAAPEPASVIVLPKGAPFGAVEIDAGGCTLCLACVSACPTGALRDDPERPVLRFVQDACVQCGLCQATCPEHVITLKPQLDFDVARASARILKEEEPFCCIRCSKPFGVKSTIDRVVAMLEGKHWMYSPSSQRIDIIKMCDDCRVAAVAEQGFDPYGASNQTTRTTDDYLRERDAQRRNDSDRN</sequence>
<dbReference type="EMBL" id="NAFK01000172">
    <property type="protein sequence ID" value="OSJ24286.1"/>
    <property type="molecule type" value="Genomic_DNA"/>
</dbReference>
<dbReference type="SUPFAM" id="SSF54862">
    <property type="entry name" value="4Fe-4S ferredoxins"/>
    <property type="match status" value="1"/>
</dbReference>